<dbReference type="EMBL" id="WAEL01000009">
    <property type="protein sequence ID" value="NID12893.1"/>
    <property type="molecule type" value="Genomic_DNA"/>
</dbReference>
<feature type="domain" description="Multidrug resistance protein MdtA-like alpha-helical hairpin" evidence="3">
    <location>
        <begin position="115"/>
        <end position="161"/>
    </location>
</feature>
<keyword evidence="2" id="KW-0472">Membrane</keyword>
<proteinExistence type="inferred from homology"/>
<dbReference type="InterPro" id="IPR058792">
    <property type="entry name" value="Beta-barrel_RND_2"/>
</dbReference>
<dbReference type="Gene3D" id="2.40.420.20">
    <property type="match status" value="1"/>
</dbReference>
<evidence type="ECO:0000256" key="1">
    <source>
        <dbReference type="ARBA" id="ARBA00009477"/>
    </source>
</evidence>
<feature type="domain" description="Multidrug resistance protein MdtA-like C-terminal permuted SH3" evidence="5">
    <location>
        <begin position="289"/>
        <end position="345"/>
    </location>
</feature>
<dbReference type="InterPro" id="IPR006143">
    <property type="entry name" value="RND_pump_MFP"/>
</dbReference>
<keyword evidence="7" id="KW-1185">Reference proteome</keyword>
<name>A0ABX0QM64_9BACT</name>
<organism evidence="6 7">
    <name type="scientific">Fibrivirga algicola</name>
    <dbReference type="NCBI Taxonomy" id="2950420"/>
    <lineage>
        <taxon>Bacteria</taxon>
        <taxon>Pseudomonadati</taxon>
        <taxon>Bacteroidota</taxon>
        <taxon>Cytophagia</taxon>
        <taxon>Cytophagales</taxon>
        <taxon>Spirosomataceae</taxon>
        <taxon>Fibrivirga</taxon>
    </lineage>
</organism>
<feature type="domain" description="CusB-like beta-barrel" evidence="4">
    <location>
        <begin position="209"/>
        <end position="280"/>
    </location>
</feature>
<evidence type="ECO:0000256" key="2">
    <source>
        <dbReference type="SAM" id="Phobius"/>
    </source>
</evidence>
<evidence type="ECO:0000313" key="6">
    <source>
        <dbReference type="EMBL" id="NID12893.1"/>
    </source>
</evidence>
<dbReference type="Gene3D" id="1.10.287.470">
    <property type="entry name" value="Helix hairpin bin"/>
    <property type="match status" value="1"/>
</dbReference>
<dbReference type="PANTHER" id="PTHR30469">
    <property type="entry name" value="MULTIDRUG RESISTANCE PROTEIN MDTA"/>
    <property type="match status" value="1"/>
</dbReference>
<dbReference type="Pfam" id="PF25954">
    <property type="entry name" value="Beta-barrel_RND_2"/>
    <property type="match status" value="1"/>
</dbReference>
<protein>
    <submittedName>
        <fullName evidence="6">Efflux RND transporter periplasmic adaptor subunit</fullName>
    </submittedName>
</protein>
<feature type="transmembrane region" description="Helical" evidence="2">
    <location>
        <begin position="12"/>
        <end position="30"/>
    </location>
</feature>
<comment type="similarity">
    <text evidence="1">Belongs to the membrane fusion protein (MFP) (TC 8.A.1) family.</text>
</comment>
<dbReference type="Gene3D" id="2.40.30.170">
    <property type="match status" value="1"/>
</dbReference>
<dbReference type="Gene3D" id="2.40.50.100">
    <property type="match status" value="1"/>
</dbReference>
<dbReference type="Pfam" id="PF25967">
    <property type="entry name" value="RND-MFP_C"/>
    <property type="match status" value="1"/>
</dbReference>
<evidence type="ECO:0000259" key="3">
    <source>
        <dbReference type="Pfam" id="PF25876"/>
    </source>
</evidence>
<keyword evidence="2" id="KW-1133">Transmembrane helix</keyword>
<reference evidence="6" key="1">
    <citation type="submission" date="2024-05" db="EMBL/GenBank/DDBJ databases">
        <authorList>
            <person name="Jung D.-H."/>
        </authorList>
    </citation>
    <scope>NUCLEOTIDE SEQUENCE</scope>
    <source>
        <strain evidence="6">JA-25</strain>
    </source>
</reference>
<keyword evidence="2" id="KW-0812">Transmembrane</keyword>
<sequence length="358" mass="38325">MTTSGQLHMKKLGTIIAILACMGGTTSLLMSNRQKQAGQIRDAQKPLVTTVSTAPVTRQSFSEAAQYVGKTECWREVTMNATTQGTIRTLTAHLDNPVREGQPILTVDTEQTTIALAQAGAQLHKARTDLARYETLHHENNVPTTDVENARLQVRTLETQLLTLHKQLREAVVKAPISGIVTTKLVEPGMFIAPGSPLLTITDISAVKLVVGVPEAEVDQFRPGRQVTVQFDMYPGQSVTGTVRQIRLKGGDTGKFPVEIRVNNTPSVPLRVGMTASISVPNASRASGLTIPRAALVTTSATPAVYVVQGKQLSLRAIQPGPTFGTTLLVNKGLQIGEQVIISGTEGLKEGQTVVVSQ</sequence>
<dbReference type="SUPFAM" id="SSF111369">
    <property type="entry name" value="HlyD-like secretion proteins"/>
    <property type="match status" value="1"/>
</dbReference>
<dbReference type="InterPro" id="IPR058627">
    <property type="entry name" value="MdtA-like_C"/>
</dbReference>
<dbReference type="NCBIfam" id="TIGR01730">
    <property type="entry name" value="RND_mfp"/>
    <property type="match status" value="1"/>
</dbReference>
<evidence type="ECO:0000259" key="4">
    <source>
        <dbReference type="Pfam" id="PF25954"/>
    </source>
</evidence>
<dbReference type="Proteomes" id="UP000606008">
    <property type="component" value="Unassembled WGS sequence"/>
</dbReference>
<dbReference type="Pfam" id="PF25876">
    <property type="entry name" value="HH_MFP_RND"/>
    <property type="match status" value="1"/>
</dbReference>
<gene>
    <name evidence="6" type="ORF">F7231_22165</name>
</gene>
<evidence type="ECO:0000259" key="5">
    <source>
        <dbReference type="Pfam" id="PF25967"/>
    </source>
</evidence>
<dbReference type="InterPro" id="IPR058624">
    <property type="entry name" value="MdtA-like_HH"/>
</dbReference>
<evidence type="ECO:0000313" key="7">
    <source>
        <dbReference type="Proteomes" id="UP000606008"/>
    </source>
</evidence>
<comment type="caution">
    <text evidence="6">The sequence shown here is derived from an EMBL/GenBank/DDBJ whole genome shotgun (WGS) entry which is preliminary data.</text>
</comment>
<accession>A0ABX0QM64</accession>